<keyword evidence="2" id="KW-1185">Reference proteome</keyword>
<reference evidence="1 2" key="1">
    <citation type="submission" date="2016-11" db="EMBL/GenBank/DDBJ databases">
        <authorList>
            <person name="Varghese N."/>
            <person name="Submissions S."/>
        </authorList>
    </citation>
    <scope>NUCLEOTIDE SEQUENCE [LARGE SCALE GENOMIC DNA]</scope>
    <source>
        <strain evidence="1 2">DSM 29341</strain>
    </source>
</reference>
<organism evidence="1 2">
    <name type="scientific">Ruegeria intermedia</name>
    <dbReference type="NCBI Taxonomy" id="996115"/>
    <lineage>
        <taxon>Bacteria</taxon>
        <taxon>Pseudomonadati</taxon>
        <taxon>Pseudomonadota</taxon>
        <taxon>Alphaproteobacteria</taxon>
        <taxon>Rhodobacterales</taxon>
        <taxon>Roseobacteraceae</taxon>
        <taxon>Ruegeria</taxon>
    </lineage>
</organism>
<evidence type="ECO:0000313" key="1">
    <source>
        <dbReference type="EMBL" id="SHE47953.1"/>
    </source>
</evidence>
<gene>
    <name evidence="1" type="ORF">SAMN05444279_1038</name>
</gene>
<proteinExistence type="predicted"/>
<dbReference type="EMBL" id="FQVK01000003">
    <property type="protein sequence ID" value="SHE47953.1"/>
    <property type="molecule type" value="Genomic_DNA"/>
</dbReference>
<evidence type="ECO:0000313" key="2">
    <source>
        <dbReference type="Proteomes" id="UP000325134"/>
    </source>
</evidence>
<sequence length="39" mass="4727">MTTAFFITTALLCAWWYRQSRRQARAIRVNRQNQPGWLD</sequence>
<accession>A0A1M4TU32</accession>
<name>A0A1M4TU32_9RHOB</name>
<protein>
    <submittedName>
        <fullName evidence="1">Uncharacterized protein</fullName>
    </submittedName>
</protein>
<dbReference type="Proteomes" id="UP000325134">
    <property type="component" value="Unassembled WGS sequence"/>
</dbReference>
<dbReference type="AlphaFoldDB" id="A0A1M4TU32"/>